<name>A0A3B3SY95_9TELE</name>
<feature type="compositionally biased region" description="Low complexity" evidence="16">
    <location>
        <begin position="287"/>
        <end position="305"/>
    </location>
</feature>
<dbReference type="Pfam" id="PF00439">
    <property type="entry name" value="Bromodomain"/>
    <property type="match status" value="1"/>
</dbReference>
<sequence>MHHMWYSDVSFLKYGCGIRNTSYWPQLYAETRGGDTEKLHFPWCAKAEATLRVTRAEFSPDKMASGVGKHKLLSLGPTEPWSVREKLCLASSVMKSGDQNWVSVSRAIKPFAEPGRPPDWFSQKHCASQYSELLETTETPKRKRGEKGEVVETVEDVIVRKLTAERIEELKRLIRDTQEKHRRLKKESELIQAGHLDSKLEELWGGIVQKEKQEEEEAELKRKTTDAAYQARLAVKNTPKRVPSVTVRSPLGASSPSLDFPPAEQPPAAPEEPSVPAPTPGGAVFMPLPEAAAPGLGEAGLGPLLDDSPQKKLLGQKATPPPSPLLSELLKKGSLLPTSPRLVGEGDGPAGHVTGSHGAAELQLPAAALPTSQAATGAPTLSRLLEAGPAHFPSPLGSLAISPAPDTPGSLNAGNDLAENPAGGERPPAAEGKEAELGDEDLVTVSYMGDDLDLETVGDIIAIIEEKVDDNAEALDAAAVEAALSLCEEVADSHALTGPWEAGPFKPPEPGPAAPTIVSPVTSVTDATVEAKTEPLEEKCRPAGATTLILAAAHSRLSPAPSSSSAVITSLTRAVTPLPEAGTQGGASRGEGPREQSPASPHVTIKFESEDWPQPGDDTPRADSGAEDCCASETPSKDVKEEDVGSDADEGSGTEMKECGEGDPGEGEGCPGEGAEPYLSEAELEPAASESEDGCSLHTASSLQLHNTADSIPSSPASSQFSMCSEDQEAIQAQKIWKKAIMLVWRAAANHRYANVFLQPVTDDIAPGYHSIVHRPMDLSTIKKNIETGLIRTTAEFQRDIMLMFQNAVMYNSSDHDVYHMALEMQRDVLEQVQQFLATQLIMQTSESGISAKSLRGRDSARKQDSSDKDSVPMASPAFLLSLFDGGTRGRRCAIEADMKMKK</sequence>
<evidence type="ECO:0000313" key="18">
    <source>
        <dbReference type="Ensembl" id="ENSPKIP00000035086.1"/>
    </source>
</evidence>
<evidence type="ECO:0000256" key="13">
    <source>
        <dbReference type="ARBA" id="ARBA00070695"/>
    </source>
</evidence>
<feature type="domain" description="Bromo" evidence="17">
    <location>
        <begin position="749"/>
        <end position="819"/>
    </location>
</feature>
<keyword evidence="2" id="KW-1017">Isopeptide bond</keyword>
<evidence type="ECO:0000256" key="11">
    <source>
        <dbReference type="ARBA" id="ARBA00023163"/>
    </source>
</evidence>
<dbReference type="InterPro" id="IPR001487">
    <property type="entry name" value="Bromodomain"/>
</dbReference>
<dbReference type="SUPFAM" id="SSF47370">
    <property type="entry name" value="Bromodomain"/>
    <property type="match status" value="1"/>
</dbReference>
<dbReference type="AlphaFoldDB" id="A0A3B3SY95"/>
<dbReference type="InterPro" id="IPR036427">
    <property type="entry name" value="Bromodomain-like_sf"/>
</dbReference>
<evidence type="ECO:0000256" key="3">
    <source>
        <dbReference type="ARBA" id="ARBA00022553"/>
    </source>
</evidence>
<dbReference type="GeneTree" id="ENSGT00530000064262"/>
<dbReference type="Proteomes" id="UP000261540">
    <property type="component" value="Unplaced"/>
</dbReference>
<dbReference type="Gene3D" id="1.20.920.10">
    <property type="entry name" value="Bromodomain-like"/>
    <property type="match status" value="1"/>
</dbReference>
<dbReference type="PANTHER" id="PTHR15398">
    <property type="entry name" value="BROMODOMAIN-CONTAINING PROTEIN 8"/>
    <property type="match status" value="1"/>
</dbReference>
<evidence type="ECO:0000256" key="4">
    <source>
        <dbReference type="ARBA" id="ARBA00022604"/>
    </source>
</evidence>
<proteinExistence type="predicted"/>
<keyword evidence="3" id="KW-0597">Phosphoprotein</keyword>
<keyword evidence="12" id="KW-0539">Nucleus</keyword>
<evidence type="ECO:0000256" key="15">
    <source>
        <dbReference type="SAM" id="Coils"/>
    </source>
</evidence>
<organism evidence="18 19">
    <name type="scientific">Paramormyrops kingsleyae</name>
    <dbReference type="NCBI Taxonomy" id="1676925"/>
    <lineage>
        <taxon>Eukaryota</taxon>
        <taxon>Metazoa</taxon>
        <taxon>Chordata</taxon>
        <taxon>Craniata</taxon>
        <taxon>Vertebrata</taxon>
        <taxon>Euteleostomi</taxon>
        <taxon>Actinopterygii</taxon>
        <taxon>Neopterygii</taxon>
        <taxon>Teleostei</taxon>
        <taxon>Osteoglossocephala</taxon>
        <taxon>Osteoglossomorpha</taxon>
        <taxon>Osteoglossiformes</taxon>
        <taxon>Mormyridae</taxon>
        <taxon>Paramormyrops</taxon>
    </lineage>
</organism>
<dbReference type="STRING" id="1676925.ENSPKIP00000035086"/>
<dbReference type="GO" id="GO:0006325">
    <property type="term" value="P:chromatin organization"/>
    <property type="evidence" value="ECO:0007669"/>
    <property type="project" value="UniProtKB-KW"/>
</dbReference>
<protein>
    <recommendedName>
        <fullName evidence="13">Bromodomain-containing protein 8</fullName>
    </recommendedName>
</protein>
<dbReference type="SMART" id="SM00297">
    <property type="entry name" value="BROMO"/>
    <property type="match status" value="1"/>
</dbReference>
<feature type="compositionally biased region" description="Basic and acidic residues" evidence="16">
    <location>
        <begin position="856"/>
        <end position="871"/>
    </location>
</feature>
<accession>A0A3B3SY95</accession>
<keyword evidence="4" id="KW-0341">Growth regulation</keyword>
<evidence type="ECO:0000256" key="1">
    <source>
        <dbReference type="ARBA" id="ARBA00004123"/>
    </source>
</evidence>
<evidence type="ECO:0000256" key="10">
    <source>
        <dbReference type="ARBA" id="ARBA00023117"/>
    </source>
</evidence>
<reference evidence="18" key="2">
    <citation type="submission" date="2025-09" db="UniProtKB">
        <authorList>
            <consortium name="Ensembl"/>
        </authorList>
    </citation>
    <scope>IDENTIFICATION</scope>
</reference>
<dbReference type="GO" id="GO:0005634">
    <property type="term" value="C:nucleus"/>
    <property type="evidence" value="ECO:0007669"/>
    <property type="project" value="UniProtKB-SubCell"/>
</dbReference>
<feature type="region of interest" description="Disordered" evidence="16">
    <location>
        <begin position="852"/>
        <end position="873"/>
    </location>
</feature>
<keyword evidence="6" id="KW-0156">Chromatin regulator</keyword>
<dbReference type="PANTHER" id="PTHR15398:SF4">
    <property type="entry name" value="BROMODOMAIN-CONTAINING PROTEIN 8 ISOFORM X1"/>
    <property type="match status" value="1"/>
</dbReference>
<keyword evidence="11" id="KW-0804">Transcription</keyword>
<dbReference type="PROSITE" id="PS50014">
    <property type="entry name" value="BROMODOMAIN_2"/>
    <property type="match status" value="1"/>
</dbReference>
<dbReference type="Ensembl" id="ENSPKIT00000016012.1">
    <property type="protein sequence ID" value="ENSPKIP00000035086.1"/>
    <property type="gene ID" value="ENSPKIG00000014104.1"/>
</dbReference>
<evidence type="ECO:0000259" key="17">
    <source>
        <dbReference type="PROSITE" id="PS50014"/>
    </source>
</evidence>
<evidence type="ECO:0000256" key="6">
    <source>
        <dbReference type="ARBA" id="ARBA00022853"/>
    </source>
</evidence>
<feature type="compositionally biased region" description="Low complexity" evidence="16">
    <location>
        <begin position="325"/>
        <end position="337"/>
    </location>
</feature>
<keyword evidence="19" id="KW-1185">Reference proteome</keyword>
<dbReference type="GO" id="GO:0035267">
    <property type="term" value="C:NuA4 histone acetyltransferase complex"/>
    <property type="evidence" value="ECO:0007669"/>
    <property type="project" value="TreeGrafter"/>
</dbReference>
<feature type="region of interest" description="Disordered" evidence="16">
    <location>
        <begin position="577"/>
        <end position="676"/>
    </location>
</feature>
<keyword evidence="9 15" id="KW-0175">Coiled coil</keyword>
<evidence type="ECO:0000256" key="7">
    <source>
        <dbReference type="ARBA" id="ARBA00022990"/>
    </source>
</evidence>
<keyword evidence="7" id="KW-0007">Acetylation</keyword>
<feature type="region of interest" description="Disordered" evidence="16">
    <location>
        <begin position="396"/>
        <end position="438"/>
    </location>
</feature>
<feature type="coiled-coil region" evidence="15">
    <location>
        <begin position="160"/>
        <end position="187"/>
    </location>
</feature>
<evidence type="ECO:0000256" key="16">
    <source>
        <dbReference type="SAM" id="MobiDB-lite"/>
    </source>
</evidence>
<comment type="subcellular location">
    <subcellularLocation>
        <location evidence="1">Nucleus</location>
    </subcellularLocation>
</comment>
<feature type="region of interest" description="Disordered" evidence="16">
    <location>
        <begin position="240"/>
        <end position="356"/>
    </location>
</feature>
<evidence type="ECO:0000256" key="5">
    <source>
        <dbReference type="ARBA" id="ARBA00022843"/>
    </source>
</evidence>
<keyword evidence="8" id="KW-0805">Transcription regulation</keyword>
<reference evidence="18" key="1">
    <citation type="submission" date="2025-08" db="UniProtKB">
        <authorList>
            <consortium name="Ensembl"/>
        </authorList>
    </citation>
    <scope>IDENTIFICATION</scope>
</reference>
<evidence type="ECO:0000256" key="9">
    <source>
        <dbReference type="ARBA" id="ARBA00023054"/>
    </source>
</evidence>
<dbReference type="CDD" id="cd05507">
    <property type="entry name" value="Bromo_brd8_like"/>
    <property type="match status" value="1"/>
</dbReference>
<evidence type="ECO:0000256" key="8">
    <source>
        <dbReference type="ARBA" id="ARBA00023015"/>
    </source>
</evidence>
<dbReference type="InterPro" id="IPR037966">
    <property type="entry name" value="Brd8_Bromo_dom"/>
</dbReference>
<dbReference type="PRINTS" id="PR00503">
    <property type="entry name" value="BROMODOMAIN"/>
</dbReference>
<evidence type="ECO:0000313" key="19">
    <source>
        <dbReference type="Proteomes" id="UP000261540"/>
    </source>
</evidence>
<dbReference type="FunFam" id="1.20.920.10:FF:000016">
    <property type="entry name" value="bromodomain-containing protein 8 isoform X1"/>
    <property type="match status" value="1"/>
</dbReference>
<keyword evidence="10 14" id="KW-0103">Bromodomain</keyword>
<evidence type="ECO:0000256" key="12">
    <source>
        <dbReference type="ARBA" id="ARBA00023242"/>
    </source>
</evidence>
<evidence type="ECO:0000256" key="2">
    <source>
        <dbReference type="ARBA" id="ARBA00022499"/>
    </source>
</evidence>
<feature type="compositionally biased region" description="Pro residues" evidence="16">
    <location>
        <begin position="263"/>
        <end position="279"/>
    </location>
</feature>
<evidence type="ECO:0000256" key="14">
    <source>
        <dbReference type="PROSITE-ProRule" id="PRU00035"/>
    </source>
</evidence>
<keyword evidence="5" id="KW-0832">Ubl conjugation</keyword>